<dbReference type="Gene3D" id="1.50.10.100">
    <property type="entry name" value="Chondroitin AC/alginate lyase"/>
    <property type="match status" value="1"/>
</dbReference>
<dbReference type="Pfam" id="PF05426">
    <property type="entry name" value="Alginate_lyase"/>
    <property type="match status" value="1"/>
</dbReference>
<comment type="caution">
    <text evidence="5">The sequence shown here is derived from an EMBL/GenBank/DDBJ whole genome shotgun (WGS) entry which is preliminary data.</text>
</comment>
<evidence type="ECO:0000256" key="2">
    <source>
        <dbReference type="ARBA" id="ARBA00023239"/>
    </source>
</evidence>
<name>A0AA37PZB0_9BACT</name>
<proteinExistence type="predicted"/>
<reference evidence="5" key="1">
    <citation type="submission" date="2022-08" db="EMBL/GenBank/DDBJ databases">
        <title>Draft genome sequencing of Roseisolibacter agri AW1220.</title>
        <authorList>
            <person name="Tobiishi Y."/>
            <person name="Tonouchi A."/>
        </authorList>
    </citation>
    <scope>NUCLEOTIDE SEQUENCE</scope>
    <source>
        <strain evidence="5">AW1220</strain>
    </source>
</reference>
<evidence type="ECO:0000256" key="1">
    <source>
        <dbReference type="ARBA" id="ARBA00022729"/>
    </source>
</evidence>
<dbReference type="GO" id="GO:0016829">
    <property type="term" value="F:lyase activity"/>
    <property type="evidence" value="ECO:0007669"/>
    <property type="project" value="UniProtKB-KW"/>
</dbReference>
<evidence type="ECO:0000313" key="6">
    <source>
        <dbReference type="Proteomes" id="UP001161325"/>
    </source>
</evidence>
<dbReference type="GO" id="GO:0042597">
    <property type="term" value="C:periplasmic space"/>
    <property type="evidence" value="ECO:0007669"/>
    <property type="project" value="InterPro"/>
</dbReference>
<evidence type="ECO:0000259" key="4">
    <source>
        <dbReference type="Pfam" id="PF05426"/>
    </source>
</evidence>
<feature type="signal peptide" evidence="3">
    <location>
        <begin position="1"/>
        <end position="22"/>
    </location>
</feature>
<dbReference type="EMBL" id="BRXS01000001">
    <property type="protein sequence ID" value="GLC23720.1"/>
    <property type="molecule type" value="Genomic_DNA"/>
</dbReference>
<protein>
    <recommendedName>
        <fullName evidence="4">Alginate lyase domain-containing protein</fullName>
    </recommendedName>
</protein>
<keyword evidence="2" id="KW-0456">Lyase</keyword>
<dbReference type="Proteomes" id="UP001161325">
    <property type="component" value="Unassembled WGS sequence"/>
</dbReference>
<dbReference type="InterPro" id="IPR008929">
    <property type="entry name" value="Chondroitin_lyas"/>
</dbReference>
<dbReference type="SUPFAM" id="SSF48230">
    <property type="entry name" value="Chondroitin AC/alginate lyase"/>
    <property type="match status" value="1"/>
</dbReference>
<dbReference type="RefSeq" id="WP_284348163.1">
    <property type="nucleotide sequence ID" value="NZ_BRXS01000001.1"/>
</dbReference>
<keyword evidence="6" id="KW-1185">Reference proteome</keyword>
<sequence length="430" mass="47019">MSTLAMRALAFPVALVATAACAGAHAAAPRAVTAAAQAPAAATASRTDAPRTIVLRAEALAETRRRVAAGDASVMPALRKLVQDADKALRAPLVAVTDKRSGLAPSNDPHDYFSLSPYWWPDTTKANGLPYVRRDGVTNPESKRDLDQPRVAALGANTLTLALAYHLTGNEAYSRRAAEQVRRWFLDPATRMNPHLRFAQLVRGNPAERGSGIIDTRWFIETVDAVALLRGSPAWSAEDQRGMEQWCAAYATWLRESPNGKHEQAARNNHGSWYAAQTAALALFAGDTAGARAIIEGAKPRIGWQITPAGDQPIELERTRSYHYSNFNVEALTRLAEMGRHVGVDLWRYQAPEGGSLRKAVDHLARHAADPKTWPGQQIDAVDLDLLVLTFRRAQHAWSDAPYADVLRKLPAKLVQEDRSALLYPDARAR</sequence>
<feature type="chain" id="PRO_5041414405" description="Alginate lyase domain-containing protein" evidence="3">
    <location>
        <begin position="23"/>
        <end position="430"/>
    </location>
</feature>
<dbReference type="PROSITE" id="PS51257">
    <property type="entry name" value="PROKAR_LIPOPROTEIN"/>
    <property type="match status" value="1"/>
</dbReference>
<feature type="domain" description="Alginate lyase" evidence="4">
    <location>
        <begin position="96"/>
        <end position="374"/>
    </location>
</feature>
<organism evidence="5 6">
    <name type="scientific">Roseisolibacter agri</name>
    <dbReference type="NCBI Taxonomy" id="2014610"/>
    <lineage>
        <taxon>Bacteria</taxon>
        <taxon>Pseudomonadati</taxon>
        <taxon>Gemmatimonadota</taxon>
        <taxon>Gemmatimonadia</taxon>
        <taxon>Gemmatimonadales</taxon>
        <taxon>Gemmatimonadaceae</taxon>
        <taxon>Roseisolibacter</taxon>
    </lineage>
</organism>
<gene>
    <name evidence="5" type="ORF">rosag_02330</name>
</gene>
<dbReference type="AlphaFoldDB" id="A0AA37PZB0"/>
<evidence type="ECO:0000313" key="5">
    <source>
        <dbReference type="EMBL" id="GLC23720.1"/>
    </source>
</evidence>
<keyword evidence="1 3" id="KW-0732">Signal</keyword>
<dbReference type="InterPro" id="IPR008397">
    <property type="entry name" value="Alginate_lyase_dom"/>
</dbReference>
<evidence type="ECO:0000256" key="3">
    <source>
        <dbReference type="SAM" id="SignalP"/>
    </source>
</evidence>
<accession>A0AA37PZB0</accession>